<dbReference type="KEGG" id="hau:Haur_4204"/>
<dbReference type="BioCyc" id="HAUR316274:GHYA-4251-MONOMER"/>
<evidence type="ECO:0000313" key="2">
    <source>
        <dbReference type="Proteomes" id="UP000000787"/>
    </source>
</evidence>
<evidence type="ECO:0000313" key="1">
    <source>
        <dbReference type="EMBL" id="ABX06836.1"/>
    </source>
</evidence>
<reference evidence="1 2" key="1">
    <citation type="journal article" date="2011" name="Stand. Genomic Sci.">
        <title>Complete genome sequence of the filamentous gliding predatory bacterium Herpetosiphon aurantiacus type strain (114-95(T)).</title>
        <authorList>
            <person name="Kiss H."/>
            <person name="Nett M."/>
            <person name="Domin N."/>
            <person name="Martin K."/>
            <person name="Maresca J.A."/>
            <person name="Copeland A."/>
            <person name="Lapidus A."/>
            <person name="Lucas S."/>
            <person name="Berry K.W."/>
            <person name="Glavina Del Rio T."/>
            <person name="Dalin E."/>
            <person name="Tice H."/>
            <person name="Pitluck S."/>
            <person name="Richardson P."/>
            <person name="Bruce D."/>
            <person name="Goodwin L."/>
            <person name="Han C."/>
            <person name="Detter J.C."/>
            <person name="Schmutz J."/>
            <person name="Brettin T."/>
            <person name="Land M."/>
            <person name="Hauser L."/>
            <person name="Kyrpides N.C."/>
            <person name="Ivanova N."/>
            <person name="Goker M."/>
            <person name="Woyke T."/>
            <person name="Klenk H.P."/>
            <person name="Bryant D.A."/>
        </authorList>
    </citation>
    <scope>NUCLEOTIDE SEQUENCE [LARGE SCALE GENOMIC DNA]</scope>
    <source>
        <strain evidence="2">ATCC 23779 / DSM 785 / 114-95</strain>
    </source>
</reference>
<proteinExistence type="predicted"/>
<organism evidence="1 2">
    <name type="scientific">Herpetosiphon aurantiacus (strain ATCC 23779 / DSM 785 / 114-95)</name>
    <dbReference type="NCBI Taxonomy" id="316274"/>
    <lineage>
        <taxon>Bacteria</taxon>
        <taxon>Bacillati</taxon>
        <taxon>Chloroflexota</taxon>
        <taxon>Chloroflexia</taxon>
        <taxon>Herpetosiphonales</taxon>
        <taxon>Herpetosiphonaceae</taxon>
        <taxon>Herpetosiphon</taxon>
    </lineage>
</organism>
<dbReference type="STRING" id="316274.Haur_4204"/>
<protein>
    <submittedName>
        <fullName evidence="1">Uncharacterized protein</fullName>
    </submittedName>
</protein>
<dbReference type="Proteomes" id="UP000000787">
    <property type="component" value="Chromosome"/>
</dbReference>
<dbReference type="InParanoid" id="A9AXB6"/>
<dbReference type="HOGENOM" id="CLU_1413432_0_0_0"/>
<accession>A9AXB6</accession>
<dbReference type="EMBL" id="CP000875">
    <property type="protein sequence ID" value="ABX06836.1"/>
    <property type="molecule type" value="Genomic_DNA"/>
</dbReference>
<gene>
    <name evidence="1" type="ordered locus">Haur_4204</name>
</gene>
<name>A9AXB6_HERA2</name>
<keyword evidence="2" id="KW-1185">Reference proteome</keyword>
<sequence length="192" mass="20888">MMLRRPSQQQLVAVLRATLPLLLAAFLGGLLALALQPDPPTQTIIQVVTPTVLKAAATEVLPAPAPTPLPATPTVIVFPEDTISLELVTLRRDLEFTVGSLHLLRATIRIQNARIAHHDLQTSNVEAQLDLAQADLDAAFPLVSDEVRAAIQGLNEQINYLRDDLAIRPETIDSRLADLTEQVLVLANRDLP</sequence>
<dbReference type="AlphaFoldDB" id="A9AXB6"/>